<gene>
    <name evidence="2" type="ORF">Acor_45950</name>
</gene>
<keyword evidence="1" id="KW-0472">Membrane</keyword>
<name>A0A5M3W2L6_9ACTN</name>
<reference evidence="2 3" key="1">
    <citation type="submission" date="2019-10" db="EMBL/GenBank/DDBJ databases">
        <title>Whole genome shotgun sequence of Acrocarpospora corrugata NBRC 13972.</title>
        <authorList>
            <person name="Ichikawa N."/>
            <person name="Kimura A."/>
            <person name="Kitahashi Y."/>
            <person name="Komaki H."/>
            <person name="Oguchi A."/>
        </authorList>
    </citation>
    <scope>NUCLEOTIDE SEQUENCE [LARGE SCALE GENOMIC DNA]</scope>
    <source>
        <strain evidence="2 3">NBRC 13972</strain>
    </source>
</reference>
<sequence length="153" mass="16406">MPTPRRLAIMGAGVGTVAIAVLALLVIVGVVEPVEALTLAGLAAVLAGLAFLVLNLRRLDGKVLRIDARVKREERQLTEIAAGLAALTAKLDSISPALAEAAVQHDEDLRAVLASLGEDRVNAMFVRREIEAELQEIRRRTEAMASLMDRVTH</sequence>
<feature type="transmembrane region" description="Helical" evidence="1">
    <location>
        <begin position="36"/>
        <end position="56"/>
    </location>
</feature>
<dbReference type="AlphaFoldDB" id="A0A5M3W2L6"/>
<dbReference type="Proteomes" id="UP000334990">
    <property type="component" value="Unassembled WGS sequence"/>
</dbReference>
<dbReference type="RefSeq" id="WP_155338751.1">
    <property type="nucleotide sequence ID" value="NZ_BAAABN010000077.1"/>
</dbReference>
<keyword evidence="1" id="KW-0812">Transmembrane</keyword>
<accession>A0A5M3W2L6</accession>
<comment type="caution">
    <text evidence="2">The sequence shown here is derived from an EMBL/GenBank/DDBJ whole genome shotgun (WGS) entry which is preliminary data.</text>
</comment>
<protein>
    <submittedName>
        <fullName evidence="2">Uncharacterized protein</fullName>
    </submittedName>
</protein>
<proteinExistence type="predicted"/>
<keyword evidence="3" id="KW-1185">Reference proteome</keyword>
<keyword evidence="1" id="KW-1133">Transmembrane helix</keyword>
<evidence type="ECO:0000256" key="1">
    <source>
        <dbReference type="SAM" id="Phobius"/>
    </source>
</evidence>
<dbReference type="OrthoDB" id="3542131at2"/>
<evidence type="ECO:0000313" key="2">
    <source>
        <dbReference type="EMBL" id="GES02529.1"/>
    </source>
</evidence>
<feature type="transmembrane region" description="Helical" evidence="1">
    <location>
        <begin position="7"/>
        <end position="30"/>
    </location>
</feature>
<evidence type="ECO:0000313" key="3">
    <source>
        <dbReference type="Proteomes" id="UP000334990"/>
    </source>
</evidence>
<dbReference type="EMBL" id="BLAD01000059">
    <property type="protein sequence ID" value="GES02529.1"/>
    <property type="molecule type" value="Genomic_DNA"/>
</dbReference>
<organism evidence="2 3">
    <name type="scientific">Acrocarpospora corrugata</name>
    <dbReference type="NCBI Taxonomy" id="35763"/>
    <lineage>
        <taxon>Bacteria</taxon>
        <taxon>Bacillati</taxon>
        <taxon>Actinomycetota</taxon>
        <taxon>Actinomycetes</taxon>
        <taxon>Streptosporangiales</taxon>
        <taxon>Streptosporangiaceae</taxon>
        <taxon>Acrocarpospora</taxon>
    </lineage>
</organism>